<dbReference type="FunFam" id="3.40.1080.20:FF:000001">
    <property type="entry name" value="Acetyl-CoA hydrolase Ach1"/>
    <property type="match status" value="1"/>
</dbReference>
<evidence type="ECO:0000313" key="12">
    <source>
        <dbReference type="Proteomes" id="UP000006790"/>
    </source>
</evidence>
<dbReference type="InterPro" id="IPR037171">
    <property type="entry name" value="NagB/RpiA_transferase-like"/>
</dbReference>
<proteinExistence type="inferred from homology"/>
<keyword evidence="6" id="KW-0963">Cytoplasm</keyword>
<dbReference type="FunFam" id="3.40.1080.10:FF:000003">
    <property type="entry name" value="Acetyl-coA hydrolase Ach1"/>
    <property type="match status" value="1"/>
</dbReference>
<dbReference type="OMA" id="SCIVPMV"/>
<dbReference type="InterPro" id="IPR046433">
    <property type="entry name" value="ActCoA_hydro"/>
</dbReference>
<accession>G8JVA1</accession>
<dbReference type="GO" id="GO:0005829">
    <property type="term" value="C:cytosol"/>
    <property type="evidence" value="ECO:0007669"/>
    <property type="project" value="EnsemblFungi"/>
</dbReference>
<dbReference type="PANTHER" id="PTHR43609">
    <property type="entry name" value="ACETYL-COA HYDROLASE"/>
    <property type="match status" value="1"/>
</dbReference>
<evidence type="ECO:0000256" key="2">
    <source>
        <dbReference type="ARBA" id="ARBA00004496"/>
    </source>
</evidence>
<dbReference type="FunCoup" id="G8JVA1">
    <property type="interactions" value="208"/>
</dbReference>
<evidence type="ECO:0000313" key="11">
    <source>
        <dbReference type="EMBL" id="AET40580.1"/>
    </source>
</evidence>
<dbReference type="eggNOG" id="KOG2828">
    <property type="taxonomic scope" value="Eukaryota"/>
</dbReference>
<evidence type="ECO:0000259" key="10">
    <source>
        <dbReference type="Pfam" id="PF13336"/>
    </source>
</evidence>
<comment type="similarity">
    <text evidence="3">Belongs to the acetyl-CoA hydrolase/transferase family.</text>
</comment>
<dbReference type="Gene3D" id="3.30.750.70">
    <property type="entry name" value="4-hydroxybutyrate coenzyme like domains"/>
    <property type="match status" value="1"/>
</dbReference>
<sequence length="523" mass="57630">MTVSQLLKQRVRYSPYLSKVRLAEEVVPLFKNGQYIGWSGFTGVGSPKAVPTALAQYVEENGLQGQLGFNLFVGASAGPEENRWAELDMIKRRAPHQVGKPIARSINEGKILFFDKHLSMFPQDLTYGYYTRERTDGKILDYTIIEATAIKEDGSIVPGPSVGGSPEFIVAADKVIIEVNTATPSFEGLHDIDMPVNPPNRLPYPYTRVDDRCGIDSIPVDPSKVVALVESTERDKVGPNSPSDDVSRAIAGHLVDFLETEVSQGRMPANLHPLQSGIGNIANAVIEGLAGASFKNLNVWTEVLQDSFLDLFENGSLEFATATSVRLTEAGFDKFFQNWDSYSTKLCLRSQVVSNSPELIRRLGVIAMNTPVEVDIYAHANSTNVSGSRMLNGLGGSADFLRNAKLSIMHAPSARPTKTDPTGISSIVPMVSHVDQTEHDLDILVTDQGLADLRGLAPRERAREIIRSCAHPDYKPILLDYLQRAEHYATRTRSLHEPHMLKDAFKFHINLAENGSMKVKSWD</sequence>
<evidence type="ECO:0000256" key="7">
    <source>
        <dbReference type="ARBA" id="ARBA00022801"/>
    </source>
</evidence>
<feature type="domain" description="Acetyl-CoA hydrolase/transferase N-terminal" evidence="9">
    <location>
        <begin position="12"/>
        <end position="230"/>
    </location>
</feature>
<evidence type="ECO:0000256" key="8">
    <source>
        <dbReference type="ARBA" id="ARBA00029672"/>
    </source>
</evidence>
<dbReference type="GO" id="GO:0003986">
    <property type="term" value="F:acetyl-CoA hydrolase activity"/>
    <property type="evidence" value="ECO:0007669"/>
    <property type="project" value="UniProtKB-EC"/>
</dbReference>
<dbReference type="InterPro" id="IPR026888">
    <property type="entry name" value="AcetylCoA_hyd_C"/>
</dbReference>
<evidence type="ECO:0000256" key="3">
    <source>
        <dbReference type="ARBA" id="ARBA00009632"/>
    </source>
</evidence>
<dbReference type="Pfam" id="PF02550">
    <property type="entry name" value="AcetylCoA_hydro"/>
    <property type="match status" value="1"/>
</dbReference>
<dbReference type="GeneID" id="11471034"/>
<keyword evidence="7" id="KW-0378">Hydrolase</keyword>
<evidence type="ECO:0000259" key="9">
    <source>
        <dbReference type="Pfam" id="PF02550"/>
    </source>
</evidence>
<dbReference type="KEGG" id="erc:Ecym_6197"/>
<reference evidence="12" key="1">
    <citation type="journal article" date="2012" name="G3 (Bethesda)">
        <title>Pichia sorbitophila, an interspecies yeast hybrid reveals early steps of genome resolution following polyploidization.</title>
        <authorList>
            <person name="Leh Louis V."/>
            <person name="Despons L."/>
            <person name="Friedrich A."/>
            <person name="Martin T."/>
            <person name="Durrens P."/>
            <person name="Casaregola S."/>
            <person name="Neuveglise C."/>
            <person name="Fairhead C."/>
            <person name="Marck C."/>
            <person name="Cruz J.A."/>
            <person name="Straub M.L."/>
            <person name="Kugler V."/>
            <person name="Sacerdot C."/>
            <person name="Uzunov Z."/>
            <person name="Thierry A."/>
            <person name="Weiss S."/>
            <person name="Bleykasten C."/>
            <person name="De Montigny J."/>
            <person name="Jacques N."/>
            <person name="Jung P."/>
            <person name="Lemaire M."/>
            <person name="Mallet S."/>
            <person name="Morel G."/>
            <person name="Richard G.F."/>
            <person name="Sarkar A."/>
            <person name="Savel G."/>
            <person name="Schacherer J."/>
            <person name="Seret M.L."/>
            <person name="Talla E."/>
            <person name="Samson G."/>
            <person name="Jubin C."/>
            <person name="Poulain J."/>
            <person name="Vacherie B."/>
            <person name="Barbe V."/>
            <person name="Pelletier E."/>
            <person name="Sherman D.J."/>
            <person name="Westhof E."/>
            <person name="Weissenbach J."/>
            <person name="Baret P.V."/>
            <person name="Wincker P."/>
            <person name="Gaillardin C."/>
            <person name="Dujon B."/>
            <person name="Souciet J.L."/>
        </authorList>
    </citation>
    <scope>NUCLEOTIDE SEQUENCE [LARGE SCALE GENOMIC DNA]</scope>
    <source>
        <strain evidence="12">CBS 270.75 / DBVPG 7215 / KCTC 17166 / NRRL Y-17582</strain>
    </source>
</reference>
<feature type="domain" description="Acetyl-CoA hydrolase/transferase C-terminal" evidence="10">
    <location>
        <begin position="331"/>
        <end position="481"/>
    </location>
</feature>
<dbReference type="STRING" id="931890.G8JVA1"/>
<organism evidence="11 12">
    <name type="scientific">Eremothecium cymbalariae (strain CBS 270.75 / DBVPG 7215 / KCTC 17166 / NRRL Y-17582)</name>
    <name type="common">Yeast</name>
    <dbReference type="NCBI Taxonomy" id="931890"/>
    <lineage>
        <taxon>Eukaryota</taxon>
        <taxon>Fungi</taxon>
        <taxon>Dikarya</taxon>
        <taxon>Ascomycota</taxon>
        <taxon>Saccharomycotina</taxon>
        <taxon>Saccharomycetes</taxon>
        <taxon>Saccharomycetales</taxon>
        <taxon>Saccharomycetaceae</taxon>
        <taxon>Eremothecium</taxon>
    </lineage>
</organism>
<dbReference type="RefSeq" id="XP_003647397.1">
    <property type="nucleotide sequence ID" value="XM_003647349.1"/>
</dbReference>
<dbReference type="HOGENOM" id="CLU_019748_3_0_1"/>
<dbReference type="GO" id="GO:0006083">
    <property type="term" value="P:acetate metabolic process"/>
    <property type="evidence" value="ECO:0007669"/>
    <property type="project" value="EnsemblFungi"/>
</dbReference>
<comment type="subcellular location">
    <subcellularLocation>
        <location evidence="2">Cytoplasm</location>
    </subcellularLocation>
</comment>
<evidence type="ECO:0000256" key="1">
    <source>
        <dbReference type="ARBA" id="ARBA00001831"/>
    </source>
</evidence>
<dbReference type="FunFam" id="3.30.750.70:FF:000002">
    <property type="entry name" value="Acetyl-CoA hydrolase Ach1"/>
    <property type="match status" value="1"/>
</dbReference>
<dbReference type="PANTHER" id="PTHR43609:SF1">
    <property type="entry name" value="ACETYL-COA HYDROLASE"/>
    <property type="match status" value="1"/>
</dbReference>
<comment type="catalytic activity">
    <reaction evidence="1">
        <text>acetyl-CoA + H2O = acetate + CoA + H(+)</text>
        <dbReference type="Rhea" id="RHEA:20289"/>
        <dbReference type="ChEBI" id="CHEBI:15377"/>
        <dbReference type="ChEBI" id="CHEBI:15378"/>
        <dbReference type="ChEBI" id="CHEBI:30089"/>
        <dbReference type="ChEBI" id="CHEBI:57287"/>
        <dbReference type="ChEBI" id="CHEBI:57288"/>
        <dbReference type="EC" id="3.1.2.1"/>
    </reaction>
</comment>
<dbReference type="Proteomes" id="UP000006790">
    <property type="component" value="Chromosome 6"/>
</dbReference>
<dbReference type="Gene3D" id="3.40.1080.10">
    <property type="entry name" value="Glutaconate Coenzyme A-transferase"/>
    <property type="match status" value="1"/>
</dbReference>
<name>G8JVA1_ERECY</name>
<keyword evidence="12" id="KW-1185">Reference proteome</keyword>
<dbReference type="GO" id="GO:0008775">
    <property type="term" value="F:acetate CoA-transferase activity"/>
    <property type="evidence" value="ECO:0007669"/>
    <property type="project" value="EnsemblFungi"/>
</dbReference>
<gene>
    <name evidence="11" type="ordered locus">Ecym_6197</name>
</gene>
<dbReference type="Gene3D" id="3.40.1080.20">
    <property type="entry name" value="Acetyl-CoA hydrolase/transferase C-terminal domain"/>
    <property type="match status" value="1"/>
</dbReference>
<dbReference type="InterPro" id="IPR003702">
    <property type="entry name" value="ActCoA_hydro_N"/>
</dbReference>
<dbReference type="EC" id="3.1.2.1" evidence="4"/>
<dbReference type="OrthoDB" id="10250396at2759"/>
<dbReference type="AlphaFoldDB" id="G8JVA1"/>
<dbReference type="EMBL" id="CP002502">
    <property type="protein sequence ID" value="AET40580.1"/>
    <property type="molecule type" value="Genomic_DNA"/>
</dbReference>
<protein>
    <recommendedName>
        <fullName evidence="5">Acetyl-CoA hydrolase</fullName>
        <ecNumber evidence="4">3.1.2.1</ecNumber>
    </recommendedName>
    <alternativeName>
        <fullName evidence="8">Acetyl-CoA deacylase</fullName>
    </alternativeName>
</protein>
<evidence type="ECO:0000256" key="6">
    <source>
        <dbReference type="ARBA" id="ARBA00022490"/>
    </source>
</evidence>
<dbReference type="SUPFAM" id="SSF100950">
    <property type="entry name" value="NagB/RpiA/CoA transferase-like"/>
    <property type="match status" value="2"/>
</dbReference>
<dbReference type="Pfam" id="PF13336">
    <property type="entry name" value="AcetylCoA_hyd_C"/>
    <property type="match status" value="1"/>
</dbReference>
<evidence type="ECO:0000256" key="4">
    <source>
        <dbReference type="ARBA" id="ARBA00011920"/>
    </source>
</evidence>
<dbReference type="GO" id="GO:0005739">
    <property type="term" value="C:mitochondrion"/>
    <property type="evidence" value="ECO:0007669"/>
    <property type="project" value="EnsemblFungi"/>
</dbReference>
<evidence type="ECO:0000256" key="5">
    <source>
        <dbReference type="ARBA" id="ARBA00017958"/>
    </source>
</evidence>
<dbReference type="InParanoid" id="G8JVA1"/>
<dbReference type="InterPro" id="IPR038460">
    <property type="entry name" value="AcetylCoA_hyd_C_sf"/>
</dbReference>